<keyword evidence="1" id="KW-0805">Transcription regulation</keyword>
<dbReference type="InterPro" id="IPR036388">
    <property type="entry name" value="WH-like_DNA-bd_sf"/>
</dbReference>
<evidence type="ECO:0000313" key="6">
    <source>
        <dbReference type="Proteomes" id="UP001206483"/>
    </source>
</evidence>
<sequence>MPDQTIARQSVVDLLADRLRDDILDGTHPTGALLPPERDLAARYGVTRTTLKHALTRLEQAGLLQTRHGIGTRIRDFLRDGGTDLLPALAAHDPGWLTDIFEARRDIGTLIARRAAARRTDEHTRRLRLLLAAVADAPDADAAQLADMEVHRELARAGGNRVHLLLTNTLFRAYLPVRGALRAPFEDPAVAADRLTPLVDAVTAGRPDRAAEAAEHYLTATEHLMLAALKAHRTG</sequence>
<comment type="caution">
    <text evidence="5">The sequence shown here is derived from an EMBL/GenBank/DDBJ whole genome shotgun (WGS) entry which is preliminary data.</text>
</comment>
<reference evidence="5 6" key="1">
    <citation type="submission" date="2022-06" db="EMBL/GenBank/DDBJ databases">
        <title>Sequencing the genomes of 1000 actinobacteria strains.</title>
        <authorList>
            <person name="Klenk H.-P."/>
        </authorList>
    </citation>
    <scope>NUCLEOTIDE SEQUENCE [LARGE SCALE GENOMIC DNA]</scope>
    <source>
        <strain evidence="5 6">DSM 41656</strain>
    </source>
</reference>
<dbReference type="PANTHER" id="PTHR43537:SF44">
    <property type="entry name" value="GNTR FAMILY REGULATORY PROTEIN"/>
    <property type="match status" value="1"/>
</dbReference>
<dbReference type="InterPro" id="IPR036390">
    <property type="entry name" value="WH_DNA-bd_sf"/>
</dbReference>
<proteinExistence type="predicted"/>
<evidence type="ECO:0000256" key="2">
    <source>
        <dbReference type="ARBA" id="ARBA00023125"/>
    </source>
</evidence>
<evidence type="ECO:0000313" key="5">
    <source>
        <dbReference type="EMBL" id="MCP2314404.1"/>
    </source>
</evidence>
<dbReference type="PRINTS" id="PR00035">
    <property type="entry name" value="HTHGNTR"/>
</dbReference>
<dbReference type="SUPFAM" id="SSF48008">
    <property type="entry name" value="GntR ligand-binding domain-like"/>
    <property type="match status" value="1"/>
</dbReference>
<dbReference type="InterPro" id="IPR011711">
    <property type="entry name" value="GntR_C"/>
</dbReference>
<dbReference type="InterPro" id="IPR008920">
    <property type="entry name" value="TF_FadR/GntR_C"/>
</dbReference>
<dbReference type="Gene3D" id="1.10.10.10">
    <property type="entry name" value="Winged helix-like DNA-binding domain superfamily/Winged helix DNA-binding domain"/>
    <property type="match status" value="1"/>
</dbReference>
<feature type="domain" description="HTH gntR-type" evidence="4">
    <location>
        <begin position="9"/>
        <end position="77"/>
    </location>
</feature>
<organism evidence="5 6">
    <name type="scientific">Kitasatospora paracochleata</name>
    <dbReference type="NCBI Taxonomy" id="58354"/>
    <lineage>
        <taxon>Bacteria</taxon>
        <taxon>Bacillati</taxon>
        <taxon>Actinomycetota</taxon>
        <taxon>Actinomycetes</taxon>
        <taxon>Kitasatosporales</taxon>
        <taxon>Streptomycetaceae</taxon>
        <taxon>Kitasatospora</taxon>
    </lineage>
</organism>
<name>A0ABT1JB09_9ACTN</name>
<dbReference type="Proteomes" id="UP001206483">
    <property type="component" value="Unassembled WGS sequence"/>
</dbReference>
<evidence type="ECO:0000256" key="1">
    <source>
        <dbReference type="ARBA" id="ARBA00023015"/>
    </source>
</evidence>
<dbReference type="SUPFAM" id="SSF46785">
    <property type="entry name" value="Winged helix' DNA-binding domain"/>
    <property type="match status" value="1"/>
</dbReference>
<keyword evidence="6" id="KW-1185">Reference proteome</keyword>
<dbReference type="PANTHER" id="PTHR43537">
    <property type="entry name" value="TRANSCRIPTIONAL REGULATOR, GNTR FAMILY"/>
    <property type="match status" value="1"/>
</dbReference>
<dbReference type="PROSITE" id="PS50949">
    <property type="entry name" value="HTH_GNTR"/>
    <property type="match status" value="1"/>
</dbReference>
<gene>
    <name evidence="5" type="ORF">FHR36_007605</name>
</gene>
<protein>
    <submittedName>
        <fullName evidence="5">DNA-binding FadR family transcriptional regulator</fullName>
    </submittedName>
</protein>
<dbReference type="CDD" id="cd07377">
    <property type="entry name" value="WHTH_GntR"/>
    <property type="match status" value="1"/>
</dbReference>
<dbReference type="RefSeq" id="WP_253804717.1">
    <property type="nucleotide sequence ID" value="NZ_BAAAUB010000035.1"/>
</dbReference>
<dbReference type="Gene3D" id="1.20.120.530">
    <property type="entry name" value="GntR ligand-binding domain-like"/>
    <property type="match status" value="1"/>
</dbReference>
<keyword evidence="3" id="KW-0804">Transcription</keyword>
<keyword evidence="2 5" id="KW-0238">DNA-binding</keyword>
<dbReference type="GO" id="GO:0003677">
    <property type="term" value="F:DNA binding"/>
    <property type="evidence" value="ECO:0007669"/>
    <property type="project" value="UniProtKB-KW"/>
</dbReference>
<dbReference type="SMART" id="SM00895">
    <property type="entry name" value="FCD"/>
    <property type="match status" value="1"/>
</dbReference>
<dbReference type="InterPro" id="IPR000524">
    <property type="entry name" value="Tscrpt_reg_HTH_GntR"/>
</dbReference>
<dbReference type="EMBL" id="JAMZDX010000009">
    <property type="protein sequence ID" value="MCP2314404.1"/>
    <property type="molecule type" value="Genomic_DNA"/>
</dbReference>
<evidence type="ECO:0000256" key="3">
    <source>
        <dbReference type="ARBA" id="ARBA00023163"/>
    </source>
</evidence>
<evidence type="ECO:0000259" key="4">
    <source>
        <dbReference type="PROSITE" id="PS50949"/>
    </source>
</evidence>
<accession>A0ABT1JB09</accession>
<dbReference type="SMART" id="SM00345">
    <property type="entry name" value="HTH_GNTR"/>
    <property type="match status" value="1"/>
</dbReference>
<dbReference type="Pfam" id="PF07729">
    <property type="entry name" value="FCD"/>
    <property type="match status" value="1"/>
</dbReference>
<dbReference type="Pfam" id="PF00392">
    <property type="entry name" value="GntR"/>
    <property type="match status" value="1"/>
</dbReference>